<keyword evidence="3" id="KW-1185">Reference proteome</keyword>
<protein>
    <recommendedName>
        <fullName evidence="4">Type IV pilus assembly protein PilO</fullName>
    </recommendedName>
</protein>
<reference evidence="3" key="1">
    <citation type="submission" date="2016-10" db="EMBL/GenBank/DDBJ databases">
        <authorList>
            <person name="de Groot N.N."/>
        </authorList>
    </citation>
    <scope>NUCLEOTIDE SEQUENCE [LARGE SCALE GENOMIC DNA]</scope>
    <source>
        <strain evidence="3">10nlg</strain>
    </source>
</reference>
<evidence type="ECO:0000313" key="3">
    <source>
        <dbReference type="Proteomes" id="UP000199318"/>
    </source>
</evidence>
<dbReference type="AlphaFoldDB" id="A0A1H9R387"/>
<dbReference type="STRING" id="1464123.SAMN05444126_10414"/>
<accession>A0A1H9R387</accession>
<name>A0A1H9R387_9BACI</name>
<feature type="coiled-coil region" evidence="1">
    <location>
        <begin position="35"/>
        <end position="65"/>
    </location>
</feature>
<proteinExistence type="predicted"/>
<comment type="caution">
    <text evidence="2">The sequence shown here is derived from an EMBL/GenBank/DDBJ whole genome shotgun (WGS) entry which is preliminary data.</text>
</comment>
<dbReference type="Gene3D" id="3.30.70.60">
    <property type="match status" value="1"/>
</dbReference>
<dbReference type="InterPro" id="IPR014717">
    <property type="entry name" value="Transl_elong_EF1B/ribsomal_bS6"/>
</dbReference>
<gene>
    <name evidence="2" type="ORF">SAMN05444126_10414</name>
</gene>
<sequence>MMTEGRKKAWVLLGLAALAFISLVLIFVLVLQPALNERERAADQLEEERRLADSLQAELTSAKDDQPDDRQSQDIQQSLPVIRQTDQFISGLHTAEELAGVRIADIYMTYGEPAFEASGNAEDRDDVSANAGAEMELSAGAEVQKQTALVDVYVSRYSGLLRFLNEIESLQRLTNIEMVHISEDGGENEWIFDGNSPIRFEVSISSYYYPALADELENQAPQSDYAPSGEREQPFLP</sequence>
<dbReference type="Proteomes" id="UP000199318">
    <property type="component" value="Unassembled WGS sequence"/>
</dbReference>
<evidence type="ECO:0000256" key="1">
    <source>
        <dbReference type="SAM" id="Coils"/>
    </source>
</evidence>
<dbReference type="EMBL" id="FOGV01000004">
    <property type="protein sequence ID" value="SER67204.1"/>
    <property type="molecule type" value="Genomic_DNA"/>
</dbReference>
<keyword evidence="1" id="KW-0175">Coiled coil</keyword>
<evidence type="ECO:0000313" key="2">
    <source>
        <dbReference type="EMBL" id="SER67204.1"/>
    </source>
</evidence>
<evidence type="ECO:0008006" key="4">
    <source>
        <dbReference type="Google" id="ProtNLM"/>
    </source>
</evidence>
<organism evidence="2 3">
    <name type="scientific">Salisediminibacterium halotolerans</name>
    <dbReference type="NCBI Taxonomy" id="517425"/>
    <lineage>
        <taxon>Bacteria</taxon>
        <taxon>Bacillati</taxon>
        <taxon>Bacillota</taxon>
        <taxon>Bacilli</taxon>
        <taxon>Bacillales</taxon>
        <taxon>Bacillaceae</taxon>
        <taxon>Salisediminibacterium</taxon>
    </lineage>
</organism>